<dbReference type="Pfam" id="PF02796">
    <property type="entry name" value="HTH_7"/>
    <property type="match status" value="1"/>
</dbReference>
<organism evidence="7 8">
    <name type="scientific">Alistipes ihumii AP11</name>
    <dbReference type="NCBI Taxonomy" id="1211813"/>
    <lineage>
        <taxon>Bacteria</taxon>
        <taxon>Pseudomonadati</taxon>
        <taxon>Bacteroidota</taxon>
        <taxon>Bacteroidia</taxon>
        <taxon>Bacteroidales</taxon>
        <taxon>Rikenellaceae</taxon>
        <taxon>Alistipes</taxon>
    </lineage>
</organism>
<gene>
    <name evidence="7" type="ORF">NQ491_03245</name>
</gene>
<dbReference type="GeneID" id="82890717"/>
<protein>
    <submittedName>
        <fullName evidence="7">Recombinase family protein</fullName>
    </submittedName>
</protein>
<comment type="similarity">
    <text evidence="1">Belongs to the site-specific recombinase resolvase family.</text>
</comment>
<dbReference type="InterPro" id="IPR036162">
    <property type="entry name" value="Resolvase-like_N_sf"/>
</dbReference>
<dbReference type="SMART" id="SM00857">
    <property type="entry name" value="Resolvase"/>
    <property type="match status" value="1"/>
</dbReference>
<dbReference type="PANTHER" id="PTHR30461">
    <property type="entry name" value="DNA-INVERTASE FROM LAMBDOID PROPHAGE"/>
    <property type="match status" value="1"/>
</dbReference>
<dbReference type="EMBL" id="CP102294">
    <property type="protein sequence ID" value="UWN57808.1"/>
    <property type="molecule type" value="Genomic_DNA"/>
</dbReference>
<dbReference type="Gene3D" id="1.10.10.60">
    <property type="entry name" value="Homeodomain-like"/>
    <property type="match status" value="1"/>
</dbReference>
<dbReference type="Proteomes" id="UP001059295">
    <property type="component" value="Chromosome"/>
</dbReference>
<dbReference type="PANTHER" id="PTHR30461:SF19">
    <property type="entry name" value="SITE-SPECIFIC RECOMBINASE RESOLVASE FAMILY"/>
    <property type="match status" value="1"/>
</dbReference>
<evidence type="ECO:0000256" key="1">
    <source>
        <dbReference type="ARBA" id="ARBA00009913"/>
    </source>
</evidence>
<dbReference type="InterPro" id="IPR006118">
    <property type="entry name" value="Recombinase_CS"/>
</dbReference>
<evidence type="ECO:0000256" key="4">
    <source>
        <dbReference type="ARBA" id="ARBA00023172"/>
    </source>
</evidence>
<keyword evidence="4" id="KW-0233">DNA recombination</keyword>
<dbReference type="RefSeq" id="WP_019244758.1">
    <property type="nucleotide sequence ID" value="NZ_CAPH01000003.1"/>
</dbReference>
<dbReference type="PROSITE" id="PS51736">
    <property type="entry name" value="RECOMBINASES_3"/>
    <property type="match status" value="1"/>
</dbReference>
<dbReference type="PROSITE" id="PS00397">
    <property type="entry name" value="RECOMBINASES_1"/>
    <property type="match status" value="1"/>
</dbReference>
<keyword evidence="3" id="KW-0238">DNA-binding</keyword>
<dbReference type="InterPro" id="IPR006119">
    <property type="entry name" value="Resolv_N"/>
</dbReference>
<feature type="domain" description="Resolvase/invertase-type recombinase catalytic" evidence="6">
    <location>
        <begin position="1"/>
        <end position="142"/>
    </location>
</feature>
<proteinExistence type="inferred from homology"/>
<dbReference type="Pfam" id="PF00239">
    <property type="entry name" value="Resolvase"/>
    <property type="match status" value="1"/>
</dbReference>
<name>A0ABY5V0S1_9BACT</name>
<evidence type="ECO:0000256" key="2">
    <source>
        <dbReference type="ARBA" id="ARBA00022908"/>
    </source>
</evidence>
<evidence type="ECO:0000313" key="8">
    <source>
        <dbReference type="Proteomes" id="UP001059295"/>
    </source>
</evidence>
<evidence type="ECO:0000256" key="5">
    <source>
        <dbReference type="PROSITE-ProRule" id="PRU10137"/>
    </source>
</evidence>
<keyword evidence="2" id="KW-0229">DNA integration</keyword>
<evidence type="ECO:0000259" key="6">
    <source>
        <dbReference type="PROSITE" id="PS51736"/>
    </source>
</evidence>
<reference evidence="7" key="1">
    <citation type="journal article" date="2022" name="Cell">
        <title>Design, construction, and in vivo augmentation of a complex gut microbiome.</title>
        <authorList>
            <person name="Cheng A.G."/>
            <person name="Ho P.Y."/>
            <person name="Aranda-Diaz A."/>
            <person name="Jain S."/>
            <person name="Yu F.B."/>
            <person name="Meng X."/>
            <person name="Wang M."/>
            <person name="Iakiviak M."/>
            <person name="Nagashima K."/>
            <person name="Zhao A."/>
            <person name="Murugkar P."/>
            <person name="Patil A."/>
            <person name="Atabakhsh K."/>
            <person name="Weakley A."/>
            <person name="Yan J."/>
            <person name="Brumbaugh A.R."/>
            <person name="Higginbottom S."/>
            <person name="Dimas A."/>
            <person name="Shiver A.L."/>
            <person name="Deutschbauer A."/>
            <person name="Neff N."/>
            <person name="Sonnenburg J.L."/>
            <person name="Huang K.C."/>
            <person name="Fischbach M.A."/>
        </authorList>
    </citation>
    <scope>NUCLEOTIDE SEQUENCE</scope>
    <source>
        <strain evidence="7">AP11</strain>
    </source>
</reference>
<feature type="active site" description="O-(5'-phospho-DNA)-serine intermediate" evidence="5">
    <location>
        <position position="9"/>
    </location>
</feature>
<accession>A0ABY5V0S1</accession>
<dbReference type="InterPro" id="IPR006120">
    <property type="entry name" value="Resolvase_HTH_dom"/>
</dbReference>
<dbReference type="Gene3D" id="3.40.50.1390">
    <property type="entry name" value="Resolvase, N-terminal catalytic domain"/>
    <property type="match status" value="1"/>
</dbReference>
<evidence type="ECO:0000256" key="3">
    <source>
        <dbReference type="ARBA" id="ARBA00023125"/>
    </source>
</evidence>
<evidence type="ECO:0000313" key="7">
    <source>
        <dbReference type="EMBL" id="UWN57808.1"/>
    </source>
</evidence>
<dbReference type="CDD" id="cd03768">
    <property type="entry name" value="SR_ResInv"/>
    <property type="match status" value="1"/>
</dbReference>
<keyword evidence="8" id="KW-1185">Reference proteome</keyword>
<dbReference type="InterPro" id="IPR050639">
    <property type="entry name" value="SSR_resolvase"/>
</dbReference>
<sequence>MVIGYLRVSTGKQNLANQQNEIRRFADSKDFVIDSWVTEVVSGRKRERDRKLGTLLKRMKPGDTLIVTEISRLSRTLTDIMAIMGKCLAREINLYTTKEGYSFDNTINSKVLCFAFGLVAEIERNLISMRTKEALALRKAEGMVLGRKKGSFTKQKVLIDNQEEIVRMLEQDKSITDICKRFGLSRDTFAKFRRKYPAVQRALSDKEKRRVQQFRKNRL</sequence>
<dbReference type="SUPFAM" id="SSF53041">
    <property type="entry name" value="Resolvase-like"/>
    <property type="match status" value="1"/>
</dbReference>